<feature type="signal peptide" evidence="1">
    <location>
        <begin position="1"/>
        <end position="17"/>
    </location>
</feature>
<dbReference type="EMBL" id="GIFC01010866">
    <property type="protein sequence ID" value="MXU92949.1"/>
    <property type="molecule type" value="Transcribed_RNA"/>
</dbReference>
<keyword evidence="1" id="KW-0732">Signal</keyword>
<evidence type="ECO:0008006" key="3">
    <source>
        <dbReference type="Google" id="ProtNLM"/>
    </source>
</evidence>
<organism evidence="2">
    <name type="scientific">Ixodes ricinus</name>
    <name type="common">Common tick</name>
    <name type="synonym">Acarus ricinus</name>
    <dbReference type="NCBI Taxonomy" id="34613"/>
    <lineage>
        <taxon>Eukaryota</taxon>
        <taxon>Metazoa</taxon>
        <taxon>Ecdysozoa</taxon>
        <taxon>Arthropoda</taxon>
        <taxon>Chelicerata</taxon>
        <taxon>Arachnida</taxon>
        <taxon>Acari</taxon>
        <taxon>Parasitiformes</taxon>
        <taxon>Ixodida</taxon>
        <taxon>Ixodoidea</taxon>
        <taxon>Ixodidae</taxon>
        <taxon>Ixodinae</taxon>
        <taxon>Ixodes</taxon>
    </lineage>
</organism>
<proteinExistence type="predicted"/>
<evidence type="ECO:0000313" key="2">
    <source>
        <dbReference type="EMBL" id="MXU92949.1"/>
    </source>
</evidence>
<accession>A0A6B0UT32</accession>
<feature type="chain" id="PRO_5025492636" description="Secreted protein" evidence="1">
    <location>
        <begin position="18"/>
        <end position="139"/>
    </location>
</feature>
<sequence>MISSTCLLLSFAGRLHLQTPLPTPSINTNAKQTPLLDLVVWVAARRGPWCDADSLATESCCVGVWRWIDKRSGSIGEDGEEVLLHRCAAVWPSPPPSVCRRGCCLGAALSATSVCVCGGGEAREEFFFFSPPRPLPAPV</sequence>
<dbReference type="AlphaFoldDB" id="A0A6B0UT32"/>
<name>A0A6B0UT32_IXORI</name>
<reference evidence="2" key="1">
    <citation type="submission" date="2019-12" db="EMBL/GenBank/DDBJ databases">
        <title>An insight into the sialome of adult female Ixodes ricinus ticks feeding for 6 days.</title>
        <authorList>
            <person name="Perner J."/>
            <person name="Ribeiro J.M.C."/>
        </authorList>
    </citation>
    <scope>NUCLEOTIDE SEQUENCE</scope>
    <source>
        <strain evidence="2">Semi-engorged</strain>
        <tissue evidence="2">Salivary glands</tissue>
    </source>
</reference>
<evidence type="ECO:0000256" key="1">
    <source>
        <dbReference type="SAM" id="SignalP"/>
    </source>
</evidence>
<protein>
    <recommendedName>
        <fullName evidence="3">Secreted protein</fullName>
    </recommendedName>
</protein>